<dbReference type="EC" id="3.6.1.-" evidence="3"/>
<dbReference type="PANTHER" id="PTHR11839">
    <property type="entry name" value="UDP/ADP-SUGAR PYROPHOSPHATASE"/>
    <property type="match status" value="1"/>
</dbReference>
<keyword evidence="2 3" id="KW-0378">Hydrolase</keyword>
<dbReference type="NCBIfam" id="NF001936">
    <property type="entry name" value="PRK00714.1-3"/>
    <property type="match status" value="1"/>
</dbReference>
<dbReference type="InterPro" id="IPR022927">
    <property type="entry name" value="RppH"/>
</dbReference>
<evidence type="ECO:0000256" key="1">
    <source>
        <dbReference type="ARBA" id="ARBA00001946"/>
    </source>
</evidence>
<feature type="domain" description="Nudix hydrolase" evidence="4">
    <location>
        <begin position="5"/>
        <end position="147"/>
    </location>
</feature>
<dbReference type="HAMAP" id="MF_00298">
    <property type="entry name" value="Nudix_RppH"/>
    <property type="match status" value="1"/>
</dbReference>
<sequence length="161" mass="18553">MNDHLYRPGVGIMLINHDGRIFVARRIDMPSEAWQMPQGGIDEGEDPATALFREMREEIGTDKAEVLAESDDWYRYDLPEGLRDTLWGGRYVGQRQKWYALRYLGSDADINIETEHPEFMDWKWAPSATVPSLIVPFKRALYQQVMDELLAKIPPSLRIAG</sequence>
<organism evidence="5 6">
    <name type="scientific">Oceanibaculum indicum</name>
    <dbReference type="NCBI Taxonomy" id="526216"/>
    <lineage>
        <taxon>Bacteria</taxon>
        <taxon>Pseudomonadati</taxon>
        <taxon>Pseudomonadota</taxon>
        <taxon>Alphaproteobacteria</taxon>
        <taxon>Rhodospirillales</taxon>
        <taxon>Oceanibaculaceae</taxon>
        <taxon>Oceanibaculum</taxon>
    </lineage>
</organism>
<dbReference type="GO" id="GO:0019693">
    <property type="term" value="P:ribose phosphate metabolic process"/>
    <property type="evidence" value="ECO:0007669"/>
    <property type="project" value="TreeGrafter"/>
</dbReference>
<dbReference type="GO" id="GO:0008893">
    <property type="term" value="F:guanosine-3',5'-bis(diphosphate) 3'-diphosphatase activity"/>
    <property type="evidence" value="ECO:0007669"/>
    <property type="project" value="TreeGrafter"/>
</dbReference>
<reference evidence="5 6" key="1">
    <citation type="submission" date="2018-10" db="EMBL/GenBank/DDBJ databases">
        <title>Comparative analysis of microorganisms from saline springs in Andes Mountain Range, Colombia.</title>
        <authorList>
            <person name="Rubin E."/>
        </authorList>
    </citation>
    <scope>NUCLEOTIDE SEQUENCE [LARGE SCALE GENOMIC DNA]</scope>
    <source>
        <strain evidence="5 6">USBA 36</strain>
    </source>
</reference>
<dbReference type="Proteomes" id="UP000277424">
    <property type="component" value="Unassembled WGS sequence"/>
</dbReference>
<name>A0A420WQY8_9PROT</name>
<comment type="cofactor">
    <cofactor evidence="1">
        <name>Mg(2+)</name>
        <dbReference type="ChEBI" id="CHEBI:18420"/>
    </cofactor>
</comment>
<evidence type="ECO:0000259" key="4">
    <source>
        <dbReference type="PROSITE" id="PS51462"/>
    </source>
</evidence>
<dbReference type="Pfam" id="PF00293">
    <property type="entry name" value="NUDIX"/>
    <property type="match status" value="1"/>
</dbReference>
<dbReference type="InterPro" id="IPR020084">
    <property type="entry name" value="NUDIX_hydrolase_CS"/>
</dbReference>
<gene>
    <name evidence="3" type="primary">rppH</name>
    <name evidence="3" type="synonym">nudH</name>
    <name evidence="5" type="ORF">BCL74_1249</name>
</gene>
<comment type="caution">
    <text evidence="5">The sequence shown here is derived from an EMBL/GenBank/DDBJ whole genome shotgun (WGS) entry which is preliminary data.</text>
</comment>
<dbReference type="PANTHER" id="PTHR11839:SF22">
    <property type="entry name" value="NUDIX HYDROLASE 26, CHLOROPLASTIC"/>
    <property type="match status" value="1"/>
</dbReference>
<accession>A0A420WQY8</accession>
<dbReference type="GO" id="GO:0034432">
    <property type="term" value="F:bis(5'-adenosyl)-pentaphosphatase activity"/>
    <property type="evidence" value="ECO:0007669"/>
    <property type="project" value="TreeGrafter"/>
</dbReference>
<evidence type="ECO:0000256" key="2">
    <source>
        <dbReference type="ARBA" id="ARBA00022801"/>
    </source>
</evidence>
<dbReference type="CDD" id="cd03671">
    <property type="entry name" value="NUDIX_Ap4A_hydrolase_plant_like"/>
    <property type="match status" value="1"/>
</dbReference>
<dbReference type="PROSITE" id="PS51462">
    <property type="entry name" value="NUDIX"/>
    <property type="match status" value="1"/>
</dbReference>
<evidence type="ECO:0000256" key="3">
    <source>
        <dbReference type="HAMAP-Rule" id="MF_00298"/>
    </source>
</evidence>
<dbReference type="PROSITE" id="PS00893">
    <property type="entry name" value="NUDIX_BOX"/>
    <property type="match status" value="1"/>
</dbReference>
<protein>
    <recommendedName>
        <fullName evidence="3">RNA pyrophosphohydrolase</fullName>
        <ecNumber evidence="3">3.6.1.-</ecNumber>
    </recommendedName>
    <alternativeName>
        <fullName evidence="3">(Di)nucleoside polyphosphate hydrolase</fullName>
    </alternativeName>
</protein>
<dbReference type="AlphaFoldDB" id="A0A420WQY8"/>
<comment type="cofactor">
    <cofactor evidence="3">
        <name>a divalent metal cation</name>
        <dbReference type="ChEBI" id="CHEBI:60240"/>
    </cofactor>
</comment>
<dbReference type="GO" id="GO:0006753">
    <property type="term" value="P:nucleoside phosphate metabolic process"/>
    <property type="evidence" value="ECO:0007669"/>
    <property type="project" value="TreeGrafter"/>
</dbReference>
<dbReference type="InterPro" id="IPR015797">
    <property type="entry name" value="NUDIX_hydrolase-like_dom_sf"/>
</dbReference>
<dbReference type="Gene3D" id="3.90.79.10">
    <property type="entry name" value="Nucleoside Triphosphate Pyrophosphohydrolase"/>
    <property type="match status" value="1"/>
</dbReference>
<dbReference type="NCBIfam" id="NF001938">
    <property type="entry name" value="PRK00714.1-5"/>
    <property type="match status" value="1"/>
</dbReference>
<comment type="similarity">
    <text evidence="3">Belongs to the Nudix hydrolase family. RppH subfamily.</text>
</comment>
<evidence type="ECO:0000313" key="5">
    <source>
        <dbReference type="EMBL" id="RKQ73461.1"/>
    </source>
</evidence>
<dbReference type="OrthoDB" id="9816040at2"/>
<dbReference type="InterPro" id="IPR000086">
    <property type="entry name" value="NUDIX_hydrolase_dom"/>
</dbReference>
<proteinExistence type="inferred from homology"/>
<dbReference type="SUPFAM" id="SSF55811">
    <property type="entry name" value="Nudix"/>
    <property type="match status" value="1"/>
</dbReference>
<dbReference type="RefSeq" id="WP_121218359.1">
    <property type="nucleotide sequence ID" value="NZ_RBIG01000001.1"/>
</dbReference>
<feature type="short sequence motif" description="Nudix box" evidence="3">
    <location>
        <begin position="39"/>
        <end position="60"/>
    </location>
</feature>
<dbReference type="EMBL" id="RBIG01000001">
    <property type="protein sequence ID" value="RKQ73461.1"/>
    <property type="molecule type" value="Genomic_DNA"/>
</dbReference>
<evidence type="ECO:0000313" key="6">
    <source>
        <dbReference type="Proteomes" id="UP000277424"/>
    </source>
</evidence>
<comment type="function">
    <text evidence="3">Accelerates the degradation of transcripts by removing pyrophosphate from the 5'-end of triphosphorylated RNA, leading to a more labile monophosphorylated state that can stimulate subsequent ribonuclease cleavage.</text>
</comment>